<evidence type="ECO:0000313" key="2">
    <source>
        <dbReference type="Proteomes" id="UP000050741"/>
    </source>
</evidence>
<keyword evidence="2" id="KW-1185">Reference proteome</keyword>
<reference evidence="2" key="2">
    <citation type="submission" date="2014-05" db="EMBL/GenBank/DDBJ databases">
        <title>The genome and life-stage specific transcriptomes of Globodera pallida elucidate key aspects of plant parasitism by a cyst nematode.</title>
        <authorList>
            <person name="Cotton J.A."/>
            <person name="Lilley C.J."/>
            <person name="Jones L.M."/>
            <person name="Kikuchi T."/>
            <person name="Reid A.J."/>
            <person name="Thorpe P."/>
            <person name="Tsai I.J."/>
            <person name="Beasley H."/>
            <person name="Blok V."/>
            <person name="Cock P.J.A."/>
            <person name="Van den Akker S.E."/>
            <person name="Holroyd N."/>
            <person name="Hunt M."/>
            <person name="Mantelin S."/>
            <person name="Naghra H."/>
            <person name="Pain A."/>
            <person name="Palomares-Rius J.E."/>
            <person name="Zarowiecki M."/>
            <person name="Berriman M."/>
            <person name="Jones J.T."/>
            <person name="Urwin P.E."/>
        </authorList>
    </citation>
    <scope>NUCLEOTIDE SEQUENCE [LARGE SCALE GENOMIC DNA]</scope>
    <source>
        <strain evidence="2">Lindley</strain>
    </source>
</reference>
<dbReference type="GO" id="GO:0016020">
    <property type="term" value="C:membrane"/>
    <property type="evidence" value="ECO:0007669"/>
    <property type="project" value="InterPro"/>
</dbReference>
<dbReference type="GO" id="GO:0006811">
    <property type="term" value="P:monoatomic ion transport"/>
    <property type="evidence" value="ECO:0007669"/>
    <property type="project" value="InterPro"/>
</dbReference>
<dbReference type="Proteomes" id="UP000050741">
    <property type="component" value="Unassembled WGS sequence"/>
</dbReference>
<reference evidence="2" key="1">
    <citation type="submission" date="2013-12" db="EMBL/GenBank/DDBJ databases">
        <authorList>
            <person name="Aslett M."/>
        </authorList>
    </citation>
    <scope>NUCLEOTIDE SEQUENCE [LARGE SCALE GENOMIC DNA]</scope>
    <source>
        <strain evidence="2">Lindley</strain>
    </source>
</reference>
<dbReference type="InterPro" id="IPR038050">
    <property type="entry name" value="Neuro_actylchol_rec"/>
</dbReference>
<proteinExistence type="predicted"/>
<evidence type="ECO:0000313" key="3">
    <source>
        <dbReference type="WBParaSite" id="GPLIN_001500500"/>
    </source>
</evidence>
<organism evidence="2 3">
    <name type="scientific">Globodera pallida</name>
    <name type="common">Potato cyst nematode worm</name>
    <name type="synonym">Heterodera pallida</name>
    <dbReference type="NCBI Taxonomy" id="36090"/>
    <lineage>
        <taxon>Eukaryota</taxon>
        <taxon>Metazoa</taxon>
        <taxon>Ecdysozoa</taxon>
        <taxon>Nematoda</taxon>
        <taxon>Chromadorea</taxon>
        <taxon>Rhabditida</taxon>
        <taxon>Tylenchina</taxon>
        <taxon>Tylenchomorpha</taxon>
        <taxon>Tylenchoidea</taxon>
        <taxon>Heteroderidae</taxon>
        <taxon>Heteroderinae</taxon>
        <taxon>Globodera</taxon>
    </lineage>
</organism>
<accession>A0A183CQ47</accession>
<sequence>AYLPSYLFVFISWISFWIDRYALPARILLCVNAACALIYQMGNVVQNLPRVSYVKVRV</sequence>
<protein>
    <submittedName>
        <fullName evidence="3">Neur_chan_memb domain-containing protein</fullName>
    </submittedName>
</protein>
<reference evidence="3" key="3">
    <citation type="submission" date="2016-06" db="UniProtKB">
        <authorList>
            <consortium name="WormBaseParasite"/>
        </authorList>
    </citation>
    <scope>IDENTIFICATION</scope>
</reference>
<dbReference type="Pfam" id="PF02932">
    <property type="entry name" value="Neur_chan_memb"/>
    <property type="match status" value="1"/>
</dbReference>
<evidence type="ECO:0000259" key="1">
    <source>
        <dbReference type="Pfam" id="PF02932"/>
    </source>
</evidence>
<feature type="domain" description="Neurotransmitter-gated ion-channel transmembrane" evidence="1">
    <location>
        <begin position="2"/>
        <end position="55"/>
    </location>
</feature>
<dbReference type="InterPro" id="IPR006029">
    <property type="entry name" value="Neurotrans-gated_channel_TM"/>
</dbReference>
<name>A0A183CQ47_GLOPA</name>
<dbReference type="Gene3D" id="1.20.58.390">
    <property type="entry name" value="Neurotransmitter-gated ion-channel transmembrane domain"/>
    <property type="match status" value="1"/>
</dbReference>
<dbReference type="InterPro" id="IPR036719">
    <property type="entry name" value="Neuro-gated_channel_TM_sf"/>
</dbReference>
<dbReference type="WBParaSite" id="GPLIN_001500500">
    <property type="protein sequence ID" value="GPLIN_001500500"/>
    <property type="gene ID" value="GPLIN_001500500"/>
</dbReference>
<dbReference type="AlphaFoldDB" id="A0A183CQ47"/>
<dbReference type="SUPFAM" id="SSF90112">
    <property type="entry name" value="Neurotransmitter-gated ion-channel transmembrane pore"/>
    <property type="match status" value="1"/>
</dbReference>